<keyword evidence="7" id="KW-1185">Reference proteome</keyword>
<dbReference type="Pfam" id="PF21046">
    <property type="entry name" value="Rad26-like_C"/>
    <property type="match status" value="1"/>
</dbReference>
<evidence type="ECO:0000313" key="6">
    <source>
        <dbReference type="EMBL" id="KAF2722998.1"/>
    </source>
</evidence>
<gene>
    <name evidence="6" type="ORF">K431DRAFT_221033</name>
</gene>
<dbReference type="InterPro" id="IPR048379">
    <property type="entry name" value="Rad26-like_C"/>
</dbReference>
<accession>A0A9P4URP3</accession>
<dbReference type="EMBL" id="MU003779">
    <property type="protein sequence ID" value="KAF2722998.1"/>
    <property type="molecule type" value="Genomic_DNA"/>
</dbReference>
<dbReference type="Pfam" id="PF12331">
    <property type="entry name" value="Rad26-like_helical_rpts"/>
    <property type="match status" value="1"/>
</dbReference>
<protein>
    <recommendedName>
        <fullName evidence="8">DNA repair protein Rad26</fullName>
    </recommendedName>
</protein>
<feature type="domain" description="Rad26-like helical repeats" evidence="3">
    <location>
        <begin position="381"/>
        <end position="610"/>
    </location>
</feature>
<dbReference type="Pfam" id="PF21048">
    <property type="entry name" value="Rad26-like_N"/>
    <property type="match status" value="1"/>
</dbReference>
<dbReference type="OrthoDB" id="5245063at2759"/>
<evidence type="ECO:0000313" key="7">
    <source>
        <dbReference type="Proteomes" id="UP000799441"/>
    </source>
</evidence>
<evidence type="ECO:0000259" key="5">
    <source>
        <dbReference type="Pfam" id="PF21048"/>
    </source>
</evidence>
<dbReference type="InterPro" id="IPR022093">
    <property type="entry name" value="Rad26-like_helical"/>
</dbReference>
<name>A0A9P4URP3_9PEZI</name>
<feature type="region of interest" description="Disordered" evidence="2">
    <location>
        <begin position="681"/>
        <end position="712"/>
    </location>
</feature>
<feature type="coiled-coil region" evidence="1">
    <location>
        <begin position="69"/>
        <end position="96"/>
    </location>
</feature>
<dbReference type="Proteomes" id="UP000799441">
    <property type="component" value="Unassembled WGS sequence"/>
</dbReference>
<feature type="compositionally biased region" description="Basic and acidic residues" evidence="2">
    <location>
        <begin position="211"/>
        <end position="221"/>
    </location>
</feature>
<feature type="region of interest" description="Disordered" evidence="2">
    <location>
        <begin position="210"/>
        <end position="264"/>
    </location>
</feature>
<evidence type="ECO:0000256" key="1">
    <source>
        <dbReference type="SAM" id="Coils"/>
    </source>
</evidence>
<dbReference type="AlphaFoldDB" id="A0A9P4URP3"/>
<proteinExistence type="predicted"/>
<feature type="domain" description="Rad26-like N-terminal" evidence="5">
    <location>
        <begin position="279"/>
        <end position="325"/>
    </location>
</feature>
<dbReference type="InterPro" id="IPR048380">
    <property type="entry name" value="Rad26-like_N"/>
</dbReference>
<feature type="region of interest" description="Disordered" evidence="2">
    <location>
        <begin position="1"/>
        <end position="34"/>
    </location>
</feature>
<feature type="domain" description="Rad26-like C-terminal" evidence="4">
    <location>
        <begin position="618"/>
        <end position="680"/>
    </location>
</feature>
<feature type="compositionally biased region" description="Polar residues" evidence="2">
    <location>
        <begin position="685"/>
        <end position="700"/>
    </location>
</feature>
<evidence type="ECO:0000259" key="3">
    <source>
        <dbReference type="Pfam" id="PF12331"/>
    </source>
</evidence>
<evidence type="ECO:0000259" key="4">
    <source>
        <dbReference type="Pfam" id="PF21046"/>
    </source>
</evidence>
<organism evidence="6 7">
    <name type="scientific">Polychaeton citri CBS 116435</name>
    <dbReference type="NCBI Taxonomy" id="1314669"/>
    <lineage>
        <taxon>Eukaryota</taxon>
        <taxon>Fungi</taxon>
        <taxon>Dikarya</taxon>
        <taxon>Ascomycota</taxon>
        <taxon>Pezizomycotina</taxon>
        <taxon>Dothideomycetes</taxon>
        <taxon>Dothideomycetidae</taxon>
        <taxon>Capnodiales</taxon>
        <taxon>Capnodiaceae</taxon>
        <taxon>Polychaeton</taxon>
    </lineage>
</organism>
<comment type="caution">
    <text evidence="6">The sequence shown here is derived from an EMBL/GenBank/DDBJ whole genome shotgun (WGS) entry which is preliminary data.</text>
</comment>
<keyword evidence="1" id="KW-0175">Coiled coil</keyword>
<sequence length="712" mass="78745">MVAEASSGLPIRRGTLPNWQGGPSHESRYRPVPDPETEAIYAAADAEMGTLQTGTVKQVAPQIDAGAGVAALQAHIVELENKLLKEQESSRQARDTISLKVGEIAIVRENQKKEKRAYERDMGVIQKLHAEEVARHKVEIAAHREERKKVETDNQFLQHNLAQEAQKSKKPSGTVRAGVAPAKALASPRNQALALGDGFADEEIAIVSPSKSKERLRDHTPKAGVKRKRNVNDSPAAPLSFSNPVEPGYESNTHSFTSTETNLPSALSMSKDARYDLTQRVLGHRPHPNHPKTVEALVYFHLPTDARNSLSAMVLEALSNLSDTKEPAALVFTKMLLGLWRRCIQEKYYGPLNLILSLIRFVLDFELPSTSLGLVEEAVPICIASLELVVNPRARAAHVPTFAATLNHEEMVQRARQIQVGEICDFLLYLAQASTLRLERNEVFWKLMNYEFTNTMINKVNPLEQVIVALQILRTSCRHMSFGVIVNDARRQADTEHTTISLLTFLLLETPNPPVGEPPYDDDEVAELHLEILKVIEDLCTTSHGSLLIAQHHLAVGRLFQALEGFVRKLHLLSPSLRTSKASNKTISEQNAHDLVIQCINLVVRLLSYVLRTHSDLINLQQKLSAVHGGYHKFLVGLTRVAFTEQLVIDAGIDNEVIEAAHSILDNVLSPEEGEAVVKALETPRGTTTSYERTRPNSTDDGNDTAIVDAPS</sequence>
<evidence type="ECO:0000256" key="2">
    <source>
        <dbReference type="SAM" id="MobiDB-lite"/>
    </source>
</evidence>
<feature type="compositionally biased region" description="Polar residues" evidence="2">
    <location>
        <begin position="250"/>
        <end position="264"/>
    </location>
</feature>
<feature type="region of interest" description="Disordered" evidence="2">
    <location>
        <begin position="163"/>
        <end position="189"/>
    </location>
</feature>
<evidence type="ECO:0008006" key="8">
    <source>
        <dbReference type="Google" id="ProtNLM"/>
    </source>
</evidence>
<reference evidence="6" key="1">
    <citation type="journal article" date="2020" name="Stud. Mycol.">
        <title>101 Dothideomycetes genomes: a test case for predicting lifestyles and emergence of pathogens.</title>
        <authorList>
            <person name="Haridas S."/>
            <person name="Albert R."/>
            <person name="Binder M."/>
            <person name="Bloem J."/>
            <person name="Labutti K."/>
            <person name="Salamov A."/>
            <person name="Andreopoulos B."/>
            <person name="Baker S."/>
            <person name="Barry K."/>
            <person name="Bills G."/>
            <person name="Bluhm B."/>
            <person name="Cannon C."/>
            <person name="Castanera R."/>
            <person name="Culley D."/>
            <person name="Daum C."/>
            <person name="Ezra D."/>
            <person name="Gonzalez J."/>
            <person name="Henrissat B."/>
            <person name="Kuo A."/>
            <person name="Liang C."/>
            <person name="Lipzen A."/>
            <person name="Lutzoni F."/>
            <person name="Magnuson J."/>
            <person name="Mondo S."/>
            <person name="Nolan M."/>
            <person name="Ohm R."/>
            <person name="Pangilinan J."/>
            <person name="Park H.-J."/>
            <person name="Ramirez L."/>
            <person name="Alfaro M."/>
            <person name="Sun H."/>
            <person name="Tritt A."/>
            <person name="Yoshinaga Y."/>
            <person name="Zwiers L.-H."/>
            <person name="Turgeon B."/>
            <person name="Goodwin S."/>
            <person name="Spatafora J."/>
            <person name="Crous P."/>
            <person name="Grigoriev I."/>
        </authorList>
    </citation>
    <scope>NUCLEOTIDE SEQUENCE</scope>
    <source>
        <strain evidence="6">CBS 116435</strain>
    </source>
</reference>